<dbReference type="InterPro" id="IPR002577">
    <property type="entry name" value="HTH_HxlR"/>
</dbReference>
<dbReference type="SUPFAM" id="SSF46785">
    <property type="entry name" value="Winged helix' DNA-binding domain"/>
    <property type="match status" value="1"/>
</dbReference>
<dbReference type="GO" id="GO:0003677">
    <property type="term" value="F:DNA binding"/>
    <property type="evidence" value="ECO:0007669"/>
    <property type="project" value="UniProtKB-KW"/>
</dbReference>
<evidence type="ECO:0000259" key="5">
    <source>
        <dbReference type="PROSITE" id="PS51118"/>
    </source>
</evidence>
<keyword evidence="7" id="KW-1185">Reference proteome</keyword>
<name>A0A3E0H0S7_9PSEU</name>
<dbReference type="RefSeq" id="WP_170217983.1">
    <property type="nucleotide sequence ID" value="NZ_CP144375.1"/>
</dbReference>
<evidence type="ECO:0000256" key="4">
    <source>
        <dbReference type="SAM" id="MobiDB-lite"/>
    </source>
</evidence>
<keyword evidence="3" id="KW-0804">Transcription</keyword>
<reference evidence="6 7" key="1">
    <citation type="submission" date="2018-08" db="EMBL/GenBank/DDBJ databases">
        <title>Genomic Encyclopedia of Archaeal and Bacterial Type Strains, Phase II (KMG-II): from individual species to whole genera.</title>
        <authorList>
            <person name="Goeker M."/>
        </authorList>
    </citation>
    <scope>NUCLEOTIDE SEQUENCE [LARGE SCALE GENOMIC DNA]</scope>
    <source>
        <strain evidence="6 7">DSM 45791</strain>
    </source>
</reference>
<evidence type="ECO:0000256" key="2">
    <source>
        <dbReference type="ARBA" id="ARBA00023125"/>
    </source>
</evidence>
<dbReference type="InterPro" id="IPR036388">
    <property type="entry name" value="WH-like_DNA-bd_sf"/>
</dbReference>
<dbReference type="EMBL" id="QUNO01000016">
    <property type="protein sequence ID" value="REH36255.1"/>
    <property type="molecule type" value="Genomic_DNA"/>
</dbReference>
<feature type="domain" description="HTH hxlR-type" evidence="5">
    <location>
        <begin position="28"/>
        <end position="126"/>
    </location>
</feature>
<dbReference type="Gene3D" id="1.10.10.10">
    <property type="entry name" value="Winged helix-like DNA-binding domain superfamily/Winged helix DNA-binding domain"/>
    <property type="match status" value="1"/>
</dbReference>
<feature type="compositionally biased region" description="Low complexity" evidence="4">
    <location>
        <begin position="124"/>
        <end position="134"/>
    </location>
</feature>
<feature type="region of interest" description="Disordered" evidence="4">
    <location>
        <begin position="120"/>
        <end position="143"/>
    </location>
</feature>
<comment type="caution">
    <text evidence="6">The sequence shown here is derived from an EMBL/GenBank/DDBJ whole genome shotgun (WGS) entry which is preliminary data.</text>
</comment>
<evidence type="ECO:0000256" key="3">
    <source>
        <dbReference type="ARBA" id="ARBA00023163"/>
    </source>
</evidence>
<organism evidence="6 7">
    <name type="scientific">Kutzneria buriramensis</name>
    <dbReference type="NCBI Taxonomy" id="1045776"/>
    <lineage>
        <taxon>Bacteria</taxon>
        <taxon>Bacillati</taxon>
        <taxon>Actinomycetota</taxon>
        <taxon>Actinomycetes</taxon>
        <taxon>Pseudonocardiales</taxon>
        <taxon>Pseudonocardiaceae</taxon>
        <taxon>Kutzneria</taxon>
    </lineage>
</organism>
<dbReference type="InterPro" id="IPR011991">
    <property type="entry name" value="ArsR-like_HTH"/>
</dbReference>
<dbReference type="Pfam" id="PF01638">
    <property type="entry name" value="HxlR"/>
    <property type="match status" value="1"/>
</dbReference>
<dbReference type="AlphaFoldDB" id="A0A3E0H0S7"/>
<keyword evidence="1" id="KW-0805">Transcription regulation</keyword>
<dbReference type="InterPro" id="IPR036390">
    <property type="entry name" value="WH_DNA-bd_sf"/>
</dbReference>
<dbReference type="PROSITE" id="PS51118">
    <property type="entry name" value="HTH_HXLR"/>
    <property type="match status" value="1"/>
</dbReference>
<dbReference type="Proteomes" id="UP000256269">
    <property type="component" value="Unassembled WGS sequence"/>
</dbReference>
<evidence type="ECO:0000313" key="6">
    <source>
        <dbReference type="EMBL" id="REH36255.1"/>
    </source>
</evidence>
<sequence>MNPNEATDSEWADDAPTPTPETHFVNWLEIAAIIEILSLKWVLPVLALLDNGALRHSQLARALRIDAKQLSRILRRLQEKHVVLRDVDGSQRPVQVRYHLTPAGRDLVAILADLGSWRRHGPAEADPGPADADPVTPRPRSPF</sequence>
<dbReference type="CDD" id="cd00090">
    <property type="entry name" value="HTH_ARSR"/>
    <property type="match status" value="1"/>
</dbReference>
<evidence type="ECO:0000256" key="1">
    <source>
        <dbReference type="ARBA" id="ARBA00023015"/>
    </source>
</evidence>
<evidence type="ECO:0000313" key="7">
    <source>
        <dbReference type="Proteomes" id="UP000256269"/>
    </source>
</evidence>
<keyword evidence="2 6" id="KW-0238">DNA-binding</keyword>
<proteinExistence type="predicted"/>
<gene>
    <name evidence="6" type="ORF">BCF44_116124</name>
</gene>
<protein>
    <submittedName>
        <fullName evidence="6">DNA-binding HxlR family transcriptional regulator</fullName>
    </submittedName>
</protein>
<dbReference type="PANTHER" id="PTHR33204">
    <property type="entry name" value="TRANSCRIPTIONAL REGULATOR, MARR FAMILY"/>
    <property type="match status" value="1"/>
</dbReference>
<accession>A0A3E0H0S7</accession>